<feature type="domain" description="NADP-dependent oxidoreductase" evidence="3">
    <location>
        <begin position="234"/>
        <end position="544"/>
    </location>
</feature>
<evidence type="ECO:0000313" key="4">
    <source>
        <dbReference type="EMBL" id="KAK4090824.1"/>
    </source>
</evidence>
<dbReference type="CDD" id="cd19164">
    <property type="entry name" value="AKR_ARA2"/>
    <property type="match status" value="1"/>
</dbReference>
<organism evidence="5 6">
    <name type="scientific">Purpureocillium lilacinum</name>
    <name type="common">Paecilomyces lilacinus</name>
    <dbReference type="NCBI Taxonomy" id="33203"/>
    <lineage>
        <taxon>Eukaryota</taxon>
        <taxon>Fungi</taxon>
        <taxon>Dikarya</taxon>
        <taxon>Ascomycota</taxon>
        <taxon>Pezizomycotina</taxon>
        <taxon>Sordariomycetes</taxon>
        <taxon>Hypocreomycetidae</taxon>
        <taxon>Hypocreales</taxon>
        <taxon>Ophiocordycipitaceae</taxon>
        <taxon>Purpureocillium</taxon>
    </lineage>
</organism>
<proteinExistence type="predicted"/>
<dbReference type="Proteomes" id="UP001287286">
    <property type="component" value="Unassembled WGS sequence"/>
</dbReference>
<dbReference type="InterPro" id="IPR020471">
    <property type="entry name" value="AKR"/>
</dbReference>
<dbReference type="AlphaFoldDB" id="A0A2U3EP03"/>
<dbReference type="GO" id="GO:0005829">
    <property type="term" value="C:cytosol"/>
    <property type="evidence" value="ECO:0007669"/>
    <property type="project" value="TreeGrafter"/>
</dbReference>
<dbReference type="GO" id="GO:0070485">
    <property type="term" value="P:dehydro-D-arabinono-1,4-lactone biosynthetic process"/>
    <property type="evidence" value="ECO:0007669"/>
    <property type="project" value="TreeGrafter"/>
</dbReference>
<dbReference type="EMBL" id="JAWRVI010000014">
    <property type="protein sequence ID" value="KAK4090824.1"/>
    <property type="molecule type" value="Genomic_DNA"/>
</dbReference>
<dbReference type="Proteomes" id="UP000245956">
    <property type="component" value="Unassembled WGS sequence"/>
</dbReference>
<evidence type="ECO:0000259" key="3">
    <source>
        <dbReference type="Pfam" id="PF00248"/>
    </source>
</evidence>
<reference evidence="4" key="3">
    <citation type="submission" date="2023-11" db="EMBL/GenBank/DDBJ databases">
        <authorList>
            <person name="Beijen E."/>
            <person name="Ohm R.A."/>
        </authorList>
    </citation>
    <scope>NUCLEOTIDE SEQUENCE</scope>
    <source>
        <strain evidence="4">CBS 150709</strain>
    </source>
</reference>
<reference evidence="5 6" key="2">
    <citation type="journal article" date="2016" name="Front. Microbiol.">
        <title>Genome and transcriptome sequences reveal the specific parasitism of the nematophagous Purpureocillium lilacinum 36-1.</title>
        <authorList>
            <person name="Xie J."/>
            <person name="Li S."/>
            <person name="Mo C."/>
            <person name="Xiao X."/>
            <person name="Peng D."/>
            <person name="Wang G."/>
            <person name="Xiao Y."/>
        </authorList>
    </citation>
    <scope>NUCLEOTIDE SEQUENCE [LARGE SCALE GENOMIC DNA]</scope>
    <source>
        <strain evidence="5 6">36-1</strain>
    </source>
</reference>
<dbReference type="InterPro" id="IPR036812">
    <property type="entry name" value="NAD(P)_OxRdtase_dom_sf"/>
</dbReference>
<dbReference type="Gene3D" id="3.20.20.100">
    <property type="entry name" value="NADP-dependent oxidoreductase domain"/>
    <property type="match status" value="1"/>
</dbReference>
<evidence type="ECO:0000313" key="5">
    <source>
        <dbReference type="EMBL" id="PWI76237.1"/>
    </source>
</evidence>
<dbReference type="PANTHER" id="PTHR42686">
    <property type="entry name" value="GH17980P-RELATED"/>
    <property type="match status" value="1"/>
</dbReference>
<dbReference type="InterPro" id="IPR023210">
    <property type="entry name" value="NADP_OxRdtase_dom"/>
</dbReference>
<dbReference type="InterPro" id="IPR044480">
    <property type="entry name" value="Ara2-like"/>
</dbReference>
<evidence type="ECO:0000256" key="1">
    <source>
        <dbReference type="ARBA" id="ARBA00023002"/>
    </source>
</evidence>
<accession>A0A2U3EP03</accession>
<dbReference type="GO" id="GO:0045290">
    <property type="term" value="F:D-arabinose 1-dehydrogenase [NAD(P)+] activity"/>
    <property type="evidence" value="ECO:0007669"/>
    <property type="project" value="InterPro"/>
</dbReference>
<gene>
    <name evidence="5" type="ORF">PCL_03431</name>
    <name evidence="4" type="ORF">Purlil1_4960</name>
</gene>
<evidence type="ECO:0000313" key="7">
    <source>
        <dbReference type="Proteomes" id="UP001287286"/>
    </source>
</evidence>
<keyword evidence="7" id="KW-1185">Reference proteome</keyword>
<dbReference type="SUPFAM" id="SSF51430">
    <property type="entry name" value="NAD(P)-linked oxidoreductase"/>
    <property type="match status" value="1"/>
</dbReference>
<dbReference type="Pfam" id="PF00248">
    <property type="entry name" value="Aldo_ket_red"/>
    <property type="match status" value="1"/>
</dbReference>
<dbReference type="PANTHER" id="PTHR42686:SF1">
    <property type="entry name" value="GH17980P-RELATED"/>
    <property type="match status" value="1"/>
</dbReference>
<feature type="region of interest" description="Disordered" evidence="2">
    <location>
        <begin position="125"/>
        <end position="155"/>
    </location>
</feature>
<comment type="caution">
    <text evidence="5">The sequence shown here is derived from an EMBL/GenBank/DDBJ whole genome shotgun (WGS) entry which is preliminary data.</text>
</comment>
<protein>
    <submittedName>
        <fullName evidence="5">L-galactose dehydrogenase (L-GalDH)</fullName>
    </submittedName>
</protein>
<dbReference type="EMBL" id="LCWV01000001">
    <property type="protein sequence ID" value="PWI76237.1"/>
    <property type="molecule type" value="Genomic_DNA"/>
</dbReference>
<keyword evidence="1" id="KW-0560">Oxidoreductase</keyword>
<feature type="compositionally biased region" description="Basic and acidic residues" evidence="2">
    <location>
        <begin position="126"/>
        <end position="137"/>
    </location>
</feature>
<evidence type="ECO:0000256" key="2">
    <source>
        <dbReference type="SAM" id="MobiDB-lite"/>
    </source>
</evidence>
<sequence length="630" mass="69764">MCAETKMQMAVDVQLCSAVRELRPCGVVRPPCCLTQEMFLSRHRPVREVHVRCRYGNGTSRNFEEPPPILFLNVLHKSQRAPWKPERTGTKCDPRVSMWVGGSRAWRLLWCQRLWALRSSRRRLGARPDREADRADGTETAMNHHSAAGAHTPAATFRRRHHTPCVSLDEHVPNCEVTDGRLCSARFRITLYHPPNQVLPRAGYRIASSNRGRTNTMATSLVGQRPALSQVLPPLILGTATFNTQYHPDPTRMPYTDIVRRALEHNIAAFDTSPYYGPSETLLGDALRTLTPPPRREEYFLITKAGRIASSEFDYSPAWIRYSVCRSLERLGTPYLDLVYAHDVEFVSPQDVLAAVLELRSLRDQGLVRYVGISGYPVEVLASLAEMVLEQTGEPLDAVLSYSNFCIQNGTLGRPDYLERFRAAGVECVLNASMLSMGLLTTRGVDNGPQASWHPAPPGLRRACSDLAKLATQRGEHLEEVAIRWALENWARIGAPLGTVAYPAGILAELGVGRDDAALLPPRIGVSVMGVAAVEELEETWQLWKSVVGLASRGDAAATAAAARKDQIAAIVRDEMWPALGDWRDFAWGSGGESFVNERDVSLKGVVPRDGIAERWGLVAPKKVLDSAKI</sequence>
<reference evidence="5" key="1">
    <citation type="submission" date="2015-05" db="EMBL/GenBank/DDBJ databases">
        <authorList>
            <person name="Wang D.B."/>
            <person name="Wang M."/>
        </authorList>
    </citation>
    <scope>NUCLEOTIDE SEQUENCE</scope>
    <source>
        <strain evidence="5">36-1</strain>
    </source>
</reference>
<reference evidence="4 7" key="4">
    <citation type="journal article" date="2024" name="Microbiol. Resour. Announc.">
        <title>Genome annotations for the ascomycete fungi Trichoderma harzianum, Trichoderma aggressivum, and Purpureocillium lilacinum.</title>
        <authorList>
            <person name="Beijen E.P.W."/>
            <person name="Ohm R.A."/>
        </authorList>
    </citation>
    <scope>NUCLEOTIDE SEQUENCE [LARGE SCALE GENOMIC DNA]</scope>
    <source>
        <strain evidence="4 7">CBS 150709</strain>
    </source>
</reference>
<evidence type="ECO:0000313" key="6">
    <source>
        <dbReference type="Proteomes" id="UP000245956"/>
    </source>
</evidence>
<name>A0A2U3EP03_PURLI</name>